<organism evidence="6 7">
    <name type="scientific">Rhizocola hellebori</name>
    <dbReference type="NCBI Taxonomy" id="1392758"/>
    <lineage>
        <taxon>Bacteria</taxon>
        <taxon>Bacillati</taxon>
        <taxon>Actinomycetota</taxon>
        <taxon>Actinomycetes</taxon>
        <taxon>Micromonosporales</taxon>
        <taxon>Micromonosporaceae</taxon>
        <taxon>Rhizocola</taxon>
    </lineage>
</organism>
<dbReference type="CDD" id="cd17535">
    <property type="entry name" value="REC_NarL-like"/>
    <property type="match status" value="1"/>
</dbReference>
<keyword evidence="2 6" id="KW-0238">DNA-binding</keyword>
<dbReference type="InterPro" id="IPR016032">
    <property type="entry name" value="Sig_transdc_resp-reg_C-effctor"/>
</dbReference>
<feature type="modified residue" description="4-aspartylphosphate" evidence="3">
    <location>
        <position position="70"/>
    </location>
</feature>
<dbReference type="GO" id="GO:0003677">
    <property type="term" value="F:DNA binding"/>
    <property type="evidence" value="ECO:0007669"/>
    <property type="project" value="UniProtKB-KW"/>
</dbReference>
<dbReference type="Proteomes" id="UP000612899">
    <property type="component" value="Unassembled WGS sequence"/>
</dbReference>
<reference evidence="6" key="1">
    <citation type="submission" date="2021-01" db="EMBL/GenBank/DDBJ databases">
        <title>Whole genome shotgun sequence of Rhizocola hellebori NBRC 109834.</title>
        <authorList>
            <person name="Komaki H."/>
            <person name="Tamura T."/>
        </authorList>
    </citation>
    <scope>NUCLEOTIDE SEQUENCE</scope>
    <source>
        <strain evidence="6">NBRC 109834</strain>
    </source>
</reference>
<gene>
    <name evidence="6" type="ORF">Rhe02_49450</name>
</gene>
<feature type="domain" description="HTH luxR-type" evidence="4">
    <location>
        <begin position="161"/>
        <end position="226"/>
    </location>
</feature>
<dbReference type="PROSITE" id="PS50043">
    <property type="entry name" value="HTH_LUXR_2"/>
    <property type="match status" value="1"/>
</dbReference>
<dbReference type="EMBL" id="BONY01000031">
    <property type="protein sequence ID" value="GIH06878.1"/>
    <property type="molecule type" value="Genomic_DNA"/>
</dbReference>
<sequence>MSISWGPAIEEGSNVDPFRVLIVDDHPVFLSGLKMLLDSDPRTQVIGEAVTGTEAILMAAQSQPDAVVIDLHLPDLNGIEATRAITHTSPHIGVLVLTMYDDDDSVFAAMRAGARGYLLKGAGLSDIVHAIAAVAAGTAVFGPSIAQRLIDYFAAQRATAALAPFPQLTDREREILNLIAAGNNNTAIAERLFLSAKTVRNHVSNIFSKLQVADRAQAIVRARKAGLGVE</sequence>
<dbReference type="CDD" id="cd06170">
    <property type="entry name" value="LuxR_C_like"/>
    <property type="match status" value="1"/>
</dbReference>
<evidence type="ECO:0000256" key="2">
    <source>
        <dbReference type="ARBA" id="ARBA00023125"/>
    </source>
</evidence>
<protein>
    <submittedName>
        <fullName evidence="6">DNA-binding response regulator</fullName>
    </submittedName>
</protein>
<feature type="domain" description="Response regulatory" evidence="5">
    <location>
        <begin position="19"/>
        <end position="135"/>
    </location>
</feature>
<dbReference type="Pfam" id="PF00072">
    <property type="entry name" value="Response_reg"/>
    <property type="match status" value="1"/>
</dbReference>
<dbReference type="GO" id="GO:0006355">
    <property type="term" value="P:regulation of DNA-templated transcription"/>
    <property type="evidence" value="ECO:0007669"/>
    <property type="project" value="InterPro"/>
</dbReference>
<dbReference type="Gene3D" id="3.40.50.2300">
    <property type="match status" value="1"/>
</dbReference>
<dbReference type="InterPro" id="IPR001789">
    <property type="entry name" value="Sig_transdc_resp-reg_receiver"/>
</dbReference>
<dbReference type="InterPro" id="IPR000792">
    <property type="entry name" value="Tscrpt_reg_LuxR_C"/>
</dbReference>
<dbReference type="SMART" id="SM00448">
    <property type="entry name" value="REC"/>
    <property type="match status" value="1"/>
</dbReference>
<dbReference type="PROSITE" id="PS00622">
    <property type="entry name" value="HTH_LUXR_1"/>
    <property type="match status" value="1"/>
</dbReference>
<evidence type="ECO:0000259" key="5">
    <source>
        <dbReference type="PROSITE" id="PS50110"/>
    </source>
</evidence>
<dbReference type="PROSITE" id="PS50110">
    <property type="entry name" value="RESPONSE_REGULATORY"/>
    <property type="match status" value="1"/>
</dbReference>
<dbReference type="SMART" id="SM00421">
    <property type="entry name" value="HTH_LUXR"/>
    <property type="match status" value="1"/>
</dbReference>
<evidence type="ECO:0000256" key="3">
    <source>
        <dbReference type="PROSITE-ProRule" id="PRU00169"/>
    </source>
</evidence>
<evidence type="ECO:0000259" key="4">
    <source>
        <dbReference type="PROSITE" id="PS50043"/>
    </source>
</evidence>
<dbReference type="InterPro" id="IPR039420">
    <property type="entry name" value="WalR-like"/>
</dbReference>
<evidence type="ECO:0000313" key="7">
    <source>
        <dbReference type="Proteomes" id="UP000612899"/>
    </source>
</evidence>
<dbReference type="Pfam" id="PF00196">
    <property type="entry name" value="GerE"/>
    <property type="match status" value="1"/>
</dbReference>
<keyword evidence="7" id="KW-1185">Reference proteome</keyword>
<accession>A0A8J3QC10</accession>
<proteinExistence type="predicted"/>
<name>A0A8J3QC10_9ACTN</name>
<keyword evidence="1 3" id="KW-0597">Phosphoprotein</keyword>
<dbReference type="InterPro" id="IPR011006">
    <property type="entry name" value="CheY-like_superfamily"/>
</dbReference>
<dbReference type="PRINTS" id="PR00038">
    <property type="entry name" value="HTHLUXR"/>
</dbReference>
<dbReference type="PANTHER" id="PTHR43214">
    <property type="entry name" value="TWO-COMPONENT RESPONSE REGULATOR"/>
    <property type="match status" value="1"/>
</dbReference>
<evidence type="ECO:0000313" key="6">
    <source>
        <dbReference type="EMBL" id="GIH06878.1"/>
    </source>
</evidence>
<evidence type="ECO:0000256" key="1">
    <source>
        <dbReference type="ARBA" id="ARBA00022553"/>
    </source>
</evidence>
<dbReference type="SUPFAM" id="SSF52172">
    <property type="entry name" value="CheY-like"/>
    <property type="match status" value="1"/>
</dbReference>
<dbReference type="AlphaFoldDB" id="A0A8J3QC10"/>
<dbReference type="GO" id="GO:0000160">
    <property type="term" value="P:phosphorelay signal transduction system"/>
    <property type="evidence" value="ECO:0007669"/>
    <property type="project" value="InterPro"/>
</dbReference>
<dbReference type="InterPro" id="IPR058245">
    <property type="entry name" value="NreC/VraR/RcsB-like_REC"/>
</dbReference>
<dbReference type="SUPFAM" id="SSF46894">
    <property type="entry name" value="C-terminal effector domain of the bipartite response regulators"/>
    <property type="match status" value="1"/>
</dbReference>
<dbReference type="RefSeq" id="WP_239124018.1">
    <property type="nucleotide sequence ID" value="NZ_BONY01000031.1"/>
</dbReference>
<comment type="caution">
    <text evidence="6">The sequence shown here is derived from an EMBL/GenBank/DDBJ whole genome shotgun (WGS) entry which is preliminary data.</text>
</comment>